<keyword evidence="2" id="KW-1185">Reference proteome</keyword>
<dbReference type="Proteomes" id="UP000030149">
    <property type="component" value="Unassembled WGS sequence"/>
</dbReference>
<reference evidence="1 2" key="2">
    <citation type="journal article" date="2015" name="Stand. Genomic Sci.">
        <title>High quality draft genomic sequence of Flavobacterium enshiense DK69(T) and comparison among Flavobacterium genomes.</title>
        <authorList>
            <person name="Zeng Z."/>
            <person name="Chen C."/>
            <person name="Du H."/>
            <person name="Wang G."/>
            <person name="Li M."/>
        </authorList>
    </citation>
    <scope>NUCLEOTIDE SEQUENCE [LARGE SCALE GENOMIC DNA]</scope>
    <source>
        <strain evidence="1 2">DK69</strain>
    </source>
</reference>
<gene>
    <name evidence="1" type="ORF">Q767_08435</name>
</gene>
<reference evidence="2" key="1">
    <citation type="submission" date="2013-09" db="EMBL/GenBank/DDBJ databases">
        <authorList>
            <person name="Zeng Z."/>
            <person name="Chen C."/>
        </authorList>
    </citation>
    <scope>NUCLEOTIDE SEQUENCE [LARGE SCALE GENOMIC DNA]</scope>
    <source>
        <strain evidence="2">DK69</strain>
    </source>
</reference>
<accession>A0A0A2MWY9</accession>
<dbReference type="PATRIC" id="fig|1107311.5.peg.2903"/>
<comment type="caution">
    <text evidence="1">The sequence shown here is derived from an EMBL/GenBank/DDBJ whole genome shotgun (WGS) entry which is preliminary data.</text>
</comment>
<protein>
    <submittedName>
        <fullName evidence="1">Uncharacterized protein</fullName>
    </submittedName>
</protein>
<sequence length="168" mass="19370">MVKSPPSPSRKTLAVIFEKRKRKPKNNQMKKNLIIPILLLLSNTIFAQSNKCNIKQIQLETYDFATSKLELVQKGFSNLDALIQSSIDIKDKKIEKITYYLILPENSYSGVNKKEITVWDGLHKFIFEKVNSCIKNDSDFENTSMIVFRIPLSKENIQMAINEVNSKK</sequence>
<evidence type="ECO:0000313" key="1">
    <source>
        <dbReference type="EMBL" id="KGO95968.1"/>
    </source>
</evidence>
<evidence type="ECO:0000313" key="2">
    <source>
        <dbReference type="Proteomes" id="UP000030149"/>
    </source>
</evidence>
<proteinExistence type="predicted"/>
<dbReference type="AlphaFoldDB" id="A0A0A2MWY9"/>
<dbReference type="STRING" id="1107311.Q767_08435"/>
<name>A0A0A2MWY9_9FLAO</name>
<dbReference type="EMBL" id="JRLZ01000007">
    <property type="protein sequence ID" value="KGO95968.1"/>
    <property type="molecule type" value="Genomic_DNA"/>
</dbReference>
<organism evidence="1 2">
    <name type="scientific">Flavobacterium enshiense DK69</name>
    <dbReference type="NCBI Taxonomy" id="1107311"/>
    <lineage>
        <taxon>Bacteria</taxon>
        <taxon>Pseudomonadati</taxon>
        <taxon>Bacteroidota</taxon>
        <taxon>Flavobacteriia</taxon>
        <taxon>Flavobacteriales</taxon>
        <taxon>Flavobacteriaceae</taxon>
        <taxon>Flavobacterium</taxon>
    </lineage>
</organism>